<name>A0AAV6VVQ6_9ARAC</name>
<gene>
    <name evidence="2" type="ORF">JTE90_022298</name>
</gene>
<evidence type="ECO:0000256" key="1">
    <source>
        <dbReference type="SAM" id="MobiDB-lite"/>
    </source>
</evidence>
<dbReference type="EMBL" id="JAFNEN010000014">
    <property type="protein sequence ID" value="KAG8200680.1"/>
    <property type="molecule type" value="Genomic_DNA"/>
</dbReference>
<dbReference type="AlphaFoldDB" id="A0AAV6VVQ6"/>
<feature type="region of interest" description="Disordered" evidence="1">
    <location>
        <begin position="46"/>
        <end position="75"/>
    </location>
</feature>
<feature type="compositionally biased region" description="Low complexity" evidence="1">
    <location>
        <begin position="52"/>
        <end position="65"/>
    </location>
</feature>
<evidence type="ECO:0000313" key="3">
    <source>
        <dbReference type="Proteomes" id="UP000827092"/>
    </source>
</evidence>
<evidence type="ECO:0008006" key="4">
    <source>
        <dbReference type="Google" id="ProtNLM"/>
    </source>
</evidence>
<keyword evidence="3" id="KW-1185">Reference proteome</keyword>
<accession>A0AAV6VVQ6</accession>
<dbReference type="Proteomes" id="UP000827092">
    <property type="component" value="Unassembled WGS sequence"/>
</dbReference>
<protein>
    <recommendedName>
        <fullName evidence="4">Aminotransferase class I/classII domain-containing protein</fullName>
    </recommendedName>
</protein>
<comment type="caution">
    <text evidence="2">The sequence shown here is derived from an EMBL/GenBank/DDBJ whole genome shotgun (WGS) entry which is preliminary data.</text>
</comment>
<evidence type="ECO:0000313" key="2">
    <source>
        <dbReference type="EMBL" id="KAG8200680.1"/>
    </source>
</evidence>
<organism evidence="2 3">
    <name type="scientific">Oedothorax gibbosus</name>
    <dbReference type="NCBI Taxonomy" id="931172"/>
    <lineage>
        <taxon>Eukaryota</taxon>
        <taxon>Metazoa</taxon>
        <taxon>Ecdysozoa</taxon>
        <taxon>Arthropoda</taxon>
        <taxon>Chelicerata</taxon>
        <taxon>Arachnida</taxon>
        <taxon>Araneae</taxon>
        <taxon>Araneomorphae</taxon>
        <taxon>Entelegynae</taxon>
        <taxon>Araneoidea</taxon>
        <taxon>Linyphiidae</taxon>
        <taxon>Erigoninae</taxon>
        <taxon>Oedothorax</taxon>
    </lineage>
</organism>
<proteinExistence type="predicted"/>
<sequence length="128" mass="14102">MTNGDRYASGIAYQRPHQITKKASCQMPFGNGLATRLDVVVKRKTPSKIKVTQHTTTTTPRTNKTVPSIAHSEKENCPPIFDMGHSLLPFSDHADKLLQSSLKIYASSLSLAGHPQVRDLALSIGYKR</sequence>
<reference evidence="2 3" key="1">
    <citation type="journal article" date="2022" name="Nat. Ecol. Evol.">
        <title>A masculinizing supergene underlies an exaggerated male reproductive morph in a spider.</title>
        <authorList>
            <person name="Hendrickx F."/>
            <person name="De Corte Z."/>
            <person name="Sonet G."/>
            <person name="Van Belleghem S.M."/>
            <person name="Kostlbacher S."/>
            <person name="Vangestel C."/>
        </authorList>
    </citation>
    <scope>NUCLEOTIDE SEQUENCE [LARGE SCALE GENOMIC DNA]</scope>
    <source>
        <strain evidence="2">W744_W776</strain>
    </source>
</reference>